<evidence type="ECO:0000256" key="1">
    <source>
        <dbReference type="ARBA" id="ARBA00022690"/>
    </source>
</evidence>
<dbReference type="PANTHER" id="PTHR11461:SF48">
    <property type="entry name" value="GLIA-DERIVED NEXIN"/>
    <property type="match status" value="1"/>
</dbReference>
<protein>
    <recommendedName>
        <fullName evidence="5">Serpin domain-containing protein</fullName>
    </recommendedName>
</protein>
<feature type="chain" id="PRO_5044320958" description="Serpin domain-containing protein" evidence="4">
    <location>
        <begin position="19"/>
        <end position="394"/>
    </location>
</feature>
<evidence type="ECO:0000256" key="3">
    <source>
        <dbReference type="RuleBase" id="RU000411"/>
    </source>
</evidence>
<dbReference type="Pfam" id="PF00079">
    <property type="entry name" value="Serpin"/>
    <property type="match status" value="1"/>
</dbReference>
<evidence type="ECO:0000259" key="5">
    <source>
        <dbReference type="SMART" id="SM00093"/>
    </source>
</evidence>
<accession>A0AAY4EAE7</accession>
<dbReference type="PROSITE" id="PS00284">
    <property type="entry name" value="SERPIN"/>
    <property type="match status" value="1"/>
</dbReference>
<dbReference type="InterPro" id="IPR042178">
    <property type="entry name" value="Serpin_sf_1"/>
</dbReference>
<name>A0AAY4EAE7_9TELE</name>
<dbReference type="Gene3D" id="2.30.39.10">
    <property type="entry name" value="Alpha-1-antitrypsin, domain 1"/>
    <property type="match status" value="1"/>
</dbReference>
<evidence type="ECO:0000256" key="4">
    <source>
        <dbReference type="SAM" id="SignalP"/>
    </source>
</evidence>
<keyword evidence="1" id="KW-0646">Protease inhibitor</keyword>
<organism evidence="6 7">
    <name type="scientific">Denticeps clupeoides</name>
    <name type="common">denticle herring</name>
    <dbReference type="NCBI Taxonomy" id="299321"/>
    <lineage>
        <taxon>Eukaryota</taxon>
        <taxon>Metazoa</taxon>
        <taxon>Chordata</taxon>
        <taxon>Craniata</taxon>
        <taxon>Vertebrata</taxon>
        <taxon>Euteleostomi</taxon>
        <taxon>Actinopterygii</taxon>
        <taxon>Neopterygii</taxon>
        <taxon>Teleostei</taxon>
        <taxon>Clupei</taxon>
        <taxon>Clupeiformes</taxon>
        <taxon>Denticipitoidei</taxon>
        <taxon>Denticipitidae</taxon>
        <taxon>Denticeps</taxon>
    </lineage>
</organism>
<sequence>MASYVFVCVSFLLVHVSGVFMSPTYGERGSDLGLQVFKHVVQERPGDNVLLSPHGVASILGMLLPGAHGTTRKQLLSGLRYKKNGPYKMLQKLHKSLTGRSNADVVIIANGLFPQEGFSLKPNFLSTNRENFLSESHTLNYSQPEQAAAVINDWVRTQSKGHIPSLVQAEMLDPAMTRLVVVNSIYFKGRWKSRFQPESTKMKRFNKADGSSYLVRMMSQVSVFNIGIVKTPDGLMYKVIELPYHGDSLSMFIALPSEEETPLSSILPHISTATVKSWSSQLTQWKIGLLLPKFKIEGEVDLQTPLSAMGIKDLFSQSKADFSQLSSEHIYVSRALQKAVIEVSEDGTKAAASTTAVVSARSSPQWISIDRPFLFLIRHNPSGTILFVGQINQP</sequence>
<dbReference type="InterPro" id="IPR042185">
    <property type="entry name" value="Serpin_sf_2"/>
</dbReference>
<keyword evidence="2" id="KW-0722">Serine protease inhibitor</keyword>
<keyword evidence="4" id="KW-0732">Signal</keyword>
<dbReference type="AlphaFoldDB" id="A0AAY4EAE7"/>
<proteinExistence type="inferred from homology"/>
<dbReference type="InterPro" id="IPR036186">
    <property type="entry name" value="Serpin_sf"/>
</dbReference>
<dbReference type="SMART" id="SM00093">
    <property type="entry name" value="SERPIN"/>
    <property type="match status" value="1"/>
</dbReference>
<evidence type="ECO:0000313" key="7">
    <source>
        <dbReference type="Proteomes" id="UP000694580"/>
    </source>
</evidence>
<dbReference type="GO" id="GO:0030195">
    <property type="term" value="P:negative regulation of blood coagulation"/>
    <property type="evidence" value="ECO:0007669"/>
    <property type="project" value="UniProtKB-ARBA"/>
</dbReference>
<dbReference type="GeneID" id="114769145"/>
<feature type="signal peptide" evidence="4">
    <location>
        <begin position="1"/>
        <end position="18"/>
    </location>
</feature>
<dbReference type="GO" id="GO:0005615">
    <property type="term" value="C:extracellular space"/>
    <property type="evidence" value="ECO:0007669"/>
    <property type="project" value="InterPro"/>
</dbReference>
<evidence type="ECO:0000313" key="6">
    <source>
        <dbReference type="Ensembl" id="ENSDCDP00010054597.1"/>
    </source>
</evidence>
<dbReference type="Gene3D" id="3.30.497.10">
    <property type="entry name" value="Antithrombin, subunit I, domain 2"/>
    <property type="match status" value="1"/>
</dbReference>
<dbReference type="GO" id="GO:0004867">
    <property type="term" value="F:serine-type endopeptidase inhibitor activity"/>
    <property type="evidence" value="ECO:0007669"/>
    <property type="project" value="UniProtKB-KW"/>
</dbReference>
<reference evidence="6 7" key="1">
    <citation type="submission" date="2020-06" db="EMBL/GenBank/DDBJ databases">
        <authorList>
            <consortium name="Wellcome Sanger Institute Data Sharing"/>
        </authorList>
    </citation>
    <scope>NUCLEOTIDE SEQUENCE [LARGE SCALE GENOMIC DNA]</scope>
</reference>
<evidence type="ECO:0000256" key="2">
    <source>
        <dbReference type="ARBA" id="ARBA00022900"/>
    </source>
</evidence>
<comment type="similarity">
    <text evidence="3">Belongs to the serpin family.</text>
</comment>
<dbReference type="FunFam" id="2.30.39.10:FF:000035">
    <property type="entry name" value="Serine protease inhibitor (serpin) 16"/>
    <property type="match status" value="1"/>
</dbReference>
<feature type="domain" description="Serpin" evidence="5">
    <location>
        <begin position="34"/>
        <end position="394"/>
    </location>
</feature>
<dbReference type="GO" id="GO:0010757">
    <property type="term" value="P:negative regulation of plasminogen activation"/>
    <property type="evidence" value="ECO:0007669"/>
    <property type="project" value="TreeGrafter"/>
</dbReference>
<dbReference type="Ensembl" id="ENSDCDT00010065184.1">
    <property type="protein sequence ID" value="ENSDCDP00010054597.1"/>
    <property type="gene ID" value="ENSDCDG00010031519.1"/>
</dbReference>
<dbReference type="Proteomes" id="UP000694580">
    <property type="component" value="Chromosome 19"/>
</dbReference>
<dbReference type="SUPFAM" id="SSF56574">
    <property type="entry name" value="Serpins"/>
    <property type="match status" value="1"/>
</dbReference>
<reference evidence="6" key="2">
    <citation type="submission" date="2025-08" db="UniProtKB">
        <authorList>
            <consortium name="Ensembl"/>
        </authorList>
    </citation>
    <scope>IDENTIFICATION</scope>
</reference>
<dbReference type="InterPro" id="IPR023795">
    <property type="entry name" value="Serpin_CS"/>
</dbReference>
<dbReference type="GeneTree" id="ENSGT00940000158424"/>
<dbReference type="InterPro" id="IPR000215">
    <property type="entry name" value="Serpin_fam"/>
</dbReference>
<dbReference type="PANTHER" id="PTHR11461">
    <property type="entry name" value="SERINE PROTEASE INHIBITOR, SERPIN"/>
    <property type="match status" value="1"/>
</dbReference>
<keyword evidence="7" id="KW-1185">Reference proteome</keyword>
<dbReference type="InterPro" id="IPR023796">
    <property type="entry name" value="Serpin_dom"/>
</dbReference>
<gene>
    <name evidence="6" type="primary">SERPINE2</name>
</gene>
<dbReference type="RefSeq" id="XP_028817755.1">
    <property type="nucleotide sequence ID" value="XM_028961922.1"/>
</dbReference>
<reference evidence="6" key="3">
    <citation type="submission" date="2025-09" db="UniProtKB">
        <authorList>
            <consortium name="Ensembl"/>
        </authorList>
    </citation>
    <scope>IDENTIFICATION</scope>
</reference>